<dbReference type="InterPro" id="IPR050277">
    <property type="entry name" value="Sodium:Solute_Symporter"/>
</dbReference>
<dbReference type="GO" id="GO:0005298">
    <property type="term" value="F:proline:sodium symporter activity"/>
    <property type="evidence" value="ECO:0007669"/>
    <property type="project" value="UniProtKB-UniRule"/>
</dbReference>
<feature type="transmembrane region" description="Helical" evidence="14">
    <location>
        <begin position="187"/>
        <end position="211"/>
    </location>
</feature>
<feature type="transmembrane region" description="Helical" evidence="14">
    <location>
        <begin position="74"/>
        <end position="92"/>
    </location>
</feature>
<evidence type="ECO:0000256" key="12">
    <source>
        <dbReference type="ARBA" id="ARBA00033708"/>
    </source>
</evidence>
<evidence type="ECO:0000256" key="5">
    <source>
        <dbReference type="ARBA" id="ARBA00022692"/>
    </source>
</evidence>
<dbReference type="GO" id="GO:0031402">
    <property type="term" value="F:sodium ion binding"/>
    <property type="evidence" value="ECO:0007669"/>
    <property type="project" value="UniProtKB-UniRule"/>
</dbReference>
<feature type="transmembrane region" description="Helical" evidence="14">
    <location>
        <begin position="318"/>
        <end position="346"/>
    </location>
</feature>
<evidence type="ECO:0000256" key="1">
    <source>
        <dbReference type="ARBA" id="ARBA00004651"/>
    </source>
</evidence>
<accession>A0A921FQD7</accession>
<proteinExistence type="inferred from homology"/>
<feature type="transmembrane region" description="Helical" evidence="14">
    <location>
        <begin position="273"/>
        <end position="298"/>
    </location>
</feature>
<evidence type="ECO:0000256" key="8">
    <source>
        <dbReference type="ARBA" id="ARBA00023053"/>
    </source>
</evidence>
<organism evidence="15 16">
    <name type="scientific">Enteractinococcus helveticum</name>
    <dbReference type="NCBI Taxonomy" id="1837282"/>
    <lineage>
        <taxon>Bacteria</taxon>
        <taxon>Bacillati</taxon>
        <taxon>Actinomycetota</taxon>
        <taxon>Actinomycetes</taxon>
        <taxon>Micrococcales</taxon>
        <taxon>Micrococcaceae</taxon>
    </lineage>
</organism>
<dbReference type="InterPro" id="IPR038377">
    <property type="entry name" value="Na/Glc_symporter_sf"/>
</dbReference>
<keyword evidence="4 14" id="KW-1003">Cell membrane</keyword>
<keyword evidence="9 14" id="KW-0406">Ion transport</keyword>
<keyword evidence="5 14" id="KW-0812">Transmembrane</keyword>
<keyword evidence="14" id="KW-0029">Amino-acid transport</keyword>
<feature type="transmembrane region" description="Helical" evidence="14">
    <location>
        <begin position="422"/>
        <end position="439"/>
    </location>
</feature>
<dbReference type="RefSeq" id="WP_303908526.1">
    <property type="nucleotide sequence ID" value="NZ_DYXC01000154.1"/>
</dbReference>
<comment type="caution">
    <text evidence="15">The sequence shown here is derived from an EMBL/GenBank/DDBJ whole genome shotgun (WGS) entry which is preliminary data.</text>
</comment>
<keyword evidence="11 14" id="KW-0739">Sodium transport</keyword>
<sequence length="525" mass="55653">MSIELIFLLIYFAAVISIGLAVARRSSKNEEGFLLGGRSLGAPVTALRLQSTSMSGYMFQGAGGLGYQQGYYSMWYALGDLGGGVINLSILGRRMRKLSHMLGSMTSIGYLENRYPSPAVRLVAAPIALFSMFFYVLAQLLAGGQGLSMVTGLDLNLSLIVAIGIILIYTFLGGYLAVAYSGFLQAIIMVLGMIWILAATLNHVGGLTAGHEALGALNSNLLTMWGAEGQYLGQWGIIIGAVLLFAVGGMGWPHVTVGHMSMKRSSIARDASLYATGFNLLFIPSAYLIGMMGLLIVPNLDNPEMAIMKIASTVLPPFAVGLVMAAIMAAIMSTADSLLLQTGTIAAHDLIGRFLKRNMDERTAVKVSRYTILVVALVGLTFALIRPPGVFEIVVFATSVLGSAFAPAYVCAVWWKKANAPGAIASMISGSIGAIAAQLMGLSDSIGLDPMLVGIVLSIIAIIVVSLMTQKSHPLPPEIVEAVEETNRIRRIPASLAIMQDTALSSQRPILEDETLARANSKDTA</sequence>
<dbReference type="CDD" id="cd11475">
    <property type="entry name" value="SLC5sbd_PutP"/>
    <property type="match status" value="1"/>
</dbReference>
<keyword evidence="10 14" id="KW-0472">Membrane</keyword>
<gene>
    <name evidence="15" type="ORF">K8V32_13485</name>
</gene>
<evidence type="ECO:0000256" key="13">
    <source>
        <dbReference type="RuleBase" id="RU362091"/>
    </source>
</evidence>
<comment type="catalytic activity">
    <reaction evidence="12">
        <text>L-proline(in) + Na(+)(in) = L-proline(out) + Na(+)(out)</text>
        <dbReference type="Rhea" id="RHEA:28967"/>
        <dbReference type="ChEBI" id="CHEBI:29101"/>
        <dbReference type="ChEBI" id="CHEBI:60039"/>
    </reaction>
</comment>
<keyword evidence="6 14" id="KW-0769">Symport</keyword>
<keyword evidence="3 14" id="KW-0813">Transport</keyword>
<dbReference type="GO" id="GO:0005886">
    <property type="term" value="C:plasma membrane"/>
    <property type="evidence" value="ECO:0007669"/>
    <property type="project" value="UniProtKB-SubCell"/>
</dbReference>
<keyword evidence="7 14" id="KW-1133">Transmembrane helix</keyword>
<dbReference type="InterPro" id="IPR011851">
    <property type="entry name" value="Na/Pro_symporter"/>
</dbReference>
<comment type="function">
    <text evidence="14">Catalyzes the sodium-dependent uptake of extracellular L-proline.</text>
</comment>
<feature type="transmembrane region" description="Helical" evidence="14">
    <location>
        <begin position="367"/>
        <end position="385"/>
    </location>
</feature>
<evidence type="ECO:0000313" key="15">
    <source>
        <dbReference type="EMBL" id="HJF15781.1"/>
    </source>
</evidence>
<evidence type="ECO:0000256" key="6">
    <source>
        <dbReference type="ARBA" id="ARBA00022847"/>
    </source>
</evidence>
<comment type="caution">
    <text evidence="14">Lacks conserved residue(s) required for the propagation of feature annotation.</text>
</comment>
<evidence type="ECO:0000256" key="7">
    <source>
        <dbReference type="ARBA" id="ARBA00022989"/>
    </source>
</evidence>
<evidence type="ECO:0000256" key="10">
    <source>
        <dbReference type="ARBA" id="ARBA00023136"/>
    </source>
</evidence>
<evidence type="ECO:0000256" key="3">
    <source>
        <dbReference type="ARBA" id="ARBA00022448"/>
    </source>
</evidence>
<evidence type="ECO:0000256" key="14">
    <source>
        <dbReference type="RuleBase" id="RU366012"/>
    </source>
</evidence>
<dbReference type="GO" id="GO:0015824">
    <property type="term" value="P:proline transport"/>
    <property type="evidence" value="ECO:0007669"/>
    <property type="project" value="UniProtKB-UniRule"/>
</dbReference>
<feature type="transmembrane region" description="Helical" evidence="14">
    <location>
        <begin position="451"/>
        <end position="469"/>
    </location>
</feature>
<dbReference type="EMBL" id="DYXC01000154">
    <property type="protein sequence ID" value="HJF15781.1"/>
    <property type="molecule type" value="Genomic_DNA"/>
</dbReference>
<evidence type="ECO:0000313" key="16">
    <source>
        <dbReference type="Proteomes" id="UP000703315"/>
    </source>
</evidence>
<keyword evidence="8 14" id="KW-0915">Sodium</keyword>
<dbReference type="Pfam" id="PF00474">
    <property type="entry name" value="SSF"/>
    <property type="match status" value="1"/>
</dbReference>
<dbReference type="Gene3D" id="1.20.1730.10">
    <property type="entry name" value="Sodium/glucose cotransporter"/>
    <property type="match status" value="1"/>
</dbReference>
<dbReference type="AlphaFoldDB" id="A0A921FQD7"/>
<dbReference type="PROSITE" id="PS50283">
    <property type="entry name" value="NA_SOLUT_SYMP_3"/>
    <property type="match status" value="1"/>
</dbReference>
<feature type="transmembrane region" description="Helical" evidence="14">
    <location>
        <begin position="231"/>
        <end position="252"/>
    </location>
</feature>
<dbReference type="InterPro" id="IPR001734">
    <property type="entry name" value="Na/solute_symporter"/>
</dbReference>
<dbReference type="Proteomes" id="UP000703315">
    <property type="component" value="Unassembled WGS sequence"/>
</dbReference>
<comment type="similarity">
    <text evidence="2 13">Belongs to the sodium:solute symporter (SSF) (TC 2.A.21) family.</text>
</comment>
<dbReference type="PANTHER" id="PTHR48086">
    <property type="entry name" value="SODIUM/PROLINE SYMPORTER-RELATED"/>
    <property type="match status" value="1"/>
</dbReference>
<name>A0A921FQD7_9MICC</name>
<evidence type="ECO:0000256" key="4">
    <source>
        <dbReference type="ARBA" id="ARBA00022475"/>
    </source>
</evidence>
<evidence type="ECO:0000256" key="2">
    <source>
        <dbReference type="ARBA" id="ARBA00006434"/>
    </source>
</evidence>
<feature type="transmembrane region" description="Helical" evidence="14">
    <location>
        <begin position="119"/>
        <end position="137"/>
    </location>
</feature>
<protein>
    <recommendedName>
        <fullName evidence="14">Sodium/proline symporter</fullName>
    </recommendedName>
    <alternativeName>
        <fullName evidence="14">Proline permease</fullName>
    </alternativeName>
</protein>
<feature type="transmembrane region" description="Helical" evidence="14">
    <location>
        <begin position="391"/>
        <end position="415"/>
    </location>
</feature>
<comment type="subcellular location">
    <subcellularLocation>
        <location evidence="1 14">Cell membrane</location>
        <topology evidence="1 14">Multi-pass membrane protein</topology>
    </subcellularLocation>
</comment>
<feature type="transmembrane region" description="Helical" evidence="14">
    <location>
        <begin position="157"/>
        <end position="180"/>
    </location>
</feature>
<evidence type="ECO:0000256" key="11">
    <source>
        <dbReference type="ARBA" id="ARBA00023201"/>
    </source>
</evidence>
<reference evidence="15" key="1">
    <citation type="journal article" date="2021" name="PeerJ">
        <title>Extensive microbial diversity within the chicken gut microbiome revealed by metagenomics and culture.</title>
        <authorList>
            <person name="Gilroy R."/>
            <person name="Ravi A."/>
            <person name="Getino M."/>
            <person name="Pursley I."/>
            <person name="Horton D.L."/>
            <person name="Alikhan N.F."/>
            <person name="Baker D."/>
            <person name="Gharbi K."/>
            <person name="Hall N."/>
            <person name="Watson M."/>
            <person name="Adriaenssens E.M."/>
            <person name="Foster-Nyarko E."/>
            <person name="Jarju S."/>
            <person name="Secka A."/>
            <person name="Antonio M."/>
            <person name="Oren A."/>
            <person name="Chaudhuri R.R."/>
            <person name="La Ragione R."/>
            <person name="Hildebrand F."/>
            <person name="Pallen M.J."/>
        </authorList>
    </citation>
    <scope>NUCLEOTIDE SEQUENCE</scope>
    <source>
        <strain evidence="15">ChiHjej13B12-14962</strain>
    </source>
</reference>
<reference evidence="15" key="2">
    <citation type="submission" date="2021-09" db="EMBL/GenBank/DDBJ databases">
        <authorList>
            <person name="Gilroy R."/>
        </authorList>
    </citation>
    <scope>NUCLEOTIDE SEQUENCE</scope>
    <source>
        <strain evidence="15">ChiHjej13B12-14962</strain>
    </source>
</reference>
<evidence type="ECO:0000256" key="9">
    <source>
        <dbReference type="ARBA" id="ARBA00023065"/>
    </source>
</evidence>
<dbReference type="PANTHER" id="PTHR48086:SF3">
    <property type="entry name" value="SODIUM_PROLINE SYMPORTER"/>
    <property type="match status" value="1"/>
</dbReference>